<protein>
    <submittedName>
        <fullName evidence="1">Uncharacterized protein</fullName>
    </submittedName>
</protein>
<dbReference type="AlphaFoldDB" id="A0A9P5ZTI7"/>
<feature type="non-terminal residue" evidence="1">
    <location>
        <position position="1"/>
    </location>
</feature>
<keyword evidence="2" id="KW-1185">Reference proteome</keyword>
<feature type="non-terminal residue" evidence="1">
    <location>
        <position position="122"/>
    </location>
</feature>
<name>A0A9P5ZTI7_PLEER</name>
<accession>A0A9P5ZTI7</accession>
<evidence type="ECO:0000313" key="1">
    <source>
        <dbReference type="EMBL" id="KAF9493232.1"/>
    </source>
</evidence>
<reference evidence="1" key="1">
    <citation type="submission" date="2020-11" db="EMBL/GenBank/DDBJ databases">
        <authorList>
            <consortium name="DOE Joint Genome Institute"/>
            <person name="Ahrendt S."/>
            <person name="Riley R."/>
            <person name="Andreopoulos W."/>
            <person name="Labutti K."/>
            <person name="Pangilinan J."/>
            <person name="Ruiz-Duenas F.J."/>
            <person name="Barrasa J.M."/>
            <person name="Sanchez-Garcia M."/>
            <person name="Camarero S."/>
            <person name="Miyauchi S."/>
            <person name="Serrano A."/>
            <person name="Linde D."/>
            <person name="Babiker R."/>
            <person name="Drula E."/>
            <person name="Ayuso-Fernandez I."/>
            <person name="Pacheco R."/>
            <person name="Padilla G."/>
            <person name="Ferreira P."/>
            <person name="Barriuso J."/>
            <person name="Kellner H."/>
            <person name="Castanera R."/>
            <person name="Alfaro M."/>
            <person name="Ramirez L."/>
            <person name="Pisabarro A.G."/>
            <person name="Kuo A."/>
            <person name="Tritt A."/>
            <person name="Lipzen A."/>
            <person name="He G."/>
            <person name="Yan M."/>
            <person name="Ng V."/>
            <person name="Cullen D."/>
            <person name="Martin F."/>
            <person name="Rosso M.-N."/>
            <person name="Henrissat B."/>
            <person name="Hibbett D."/>
            <person name="Martinez A.T."/>
            <person name="Grigoriev I.V."/>
        </authorList>
    </citation>
    <scope>NUCLEOTIDE SEQUENCE</scope>
    <source>
        <strain evidence="1">ATCC 90797</strain>
    </source>
</reference>
<dbReference type="EMBL" id="MU154589">
    <property type="protein sequence ID" value="KAF9493232.1"/>
    <property type="molecule type" value="Genomic_DNA"/>
</dbReference>
<sequence length="122" mass="14101">YVARVSAALRKQEKTTKGKRNILFGDGMPQVLSDENFIEAVKQKEVKAEKKAKEKVKKFNQKMQYAAAIIVWKNGKEAQRLRNQGASDKYHAQLVDWQSEVDAAKRKKRRAGWMKPKRGRVE</sequence>
<dbReference type="Proteomes" id="UP000807025">
    <property type="component" value="Unassembled WGS sequence"/>
</dbReference>
<comment type="caution">
    <text evidence="1">The sequence shown here is derived from an EMBL/GenBank/DDBJ whole genome shotgun (WGS) entry which is preliminary data.</text>
</comment>
<dbReference type="OrthoDB" id="2917041at2759"/>
<proteinExistence type="predicted"/>
<organism evidence="1 2">
    <name type="scientific">Pleurotus eryngii</name>
    <name type="common">Boletus of the steppes</name>
    <dbReference type="NCBI Taxonomy" id="5323"/>
    <lineage>
        <taxon>Eukaryota</taxon>
        <taxon>Fungi</taxon>
        <taxon>Dikarya</taxon>
        <taxon>Basidiomycota</taxon>
        <taxon>Agaricomycotina</taxon>
        <taxon>Agaricomycetes</taxon>
        <taxon>Agaricomycetidae</taxon>
        <taxon>Agaricales</taxon>
        <taxon>Pleurotineae</taxon>
        <taxon>Pleurotaceae</taxon>
        <taxon>Pleurotus</taxon>
    </lineage>
</organism>
<evidence type="ECO:0000313" key="2">
    <source>
        <dbReference type="Proteomes" id="UP000807025"/>
    </source>
</evidence>
<gene>
    <name evidence="1" type="ORF">BDN71DRAFT_1377176</name>
</gene>